<evidence type="ECO:0000313" key="6">
    <source>
        <dbReference type="EMBL" id="MDQ2066623.1"/>
    </source>
</evidence>
<sequence>MDRSKALVVFAALAHEARLDLIRLLVPMGDQGMAAGEIARSLGLAASRLSFHLSAMEQAGLLVSRRVARNVFYAVNTQRLGGAVGWLVEDCCMKHPGVVGCSRGTGGAQSELDKPAESPAEAETRNTPKG</sequence>
<evidence type="ECO:0000256" key="4">
    <source>
        <dbReference type="SAM" id="MobiDB-lite"/>
    </source>
</evidence>
<dbReference type="PANTHER" id="PTHR43132">
    <property type="entry name" value="ARSENICAL RESISTANCE OPERON REPRESSOR ARSR-RELATED"/>
    <property type="match status" value="1"/>
</dbReference>
<evidence type="ECO:0000256" key="1">
    <source>
        <dbReference type="ARBA" id="ARBA00023015"/>
    </source>
</evidence>
<name>A0ABU0VYB7_9RHOB</name>
<keyword evidence="2" id="KW-0238">DNA-binding</keyword>
<evidence type="ECO:0000256" key="3">
    <source>
        <dbReference type="ARBA" id="ARBA00023163"/>
    </source>
</evidence>
<gene>
    <name evidence="6" type="ORF">Q9295_09570</name>
</gene>
<evidence type="ECO:0000256" key="2">
    <source>
        <dbReference type="ARBA" id="ARBA00023125"/>
    </source>
</evidence>
<dbReference type="PROSITE" id="PS50987">
    <property type="entry name" value="HTH_ARSR_2"/>
    <property type="match status" value="1"/>
</dbReference>
<comment type="caution">
    <text evidence="6">The sequence shown here is derived from an EMBL/GenBank/DDBJ whole genome shotgun (WGS) entry which is preliminary data.</text>
</comment>
<organism evidence="6 7">
    <name type="scientific">Pseudogemmobacter lacusdianii</name>
    <dbReference type="NCBI Taxonomy" id="3069608"/>
    <lineage>
        <taxon>Bacteria</taxon>
        <taxon>Pseudomonadati</taxon>
        <taxon>Pseudomonadota</taxon>
        <taxon>Alphaproteobacteria</taxon>
        <taxon>Rhodobacterales</taxon>
        <taxon>Paracoccaceae</taxon>
        <taxon>Pseudogemmobacter</taxon>
    </lineage>
</organism>
<dbReference type="Proteomes" id="UP001239680">
    <property type="component" value="Unassembled WGS sequence"/>
</dbReference>
<dbReference type="InterPro" id="IPR001845">
    <property type="entry name" value="HTH_ArsR_DNA-bd_dom"/>
</dbReference>
<dbReference type="PANTHER" id="PTHR43132:SF2">
    <property type="entry name" value="ARSENICAL RESISTANCE OPERON REPRESSOR ARSR-RELATED"/>
    <property type="match status" value="1"/>
</dbReference>
<keyword evidence="1" id="KW-0805">Transcription regulation</keyword>
<keyword evidence="3" id="KW-0804">Transcription</keyword>
<accession>A0ABU0VYB7</accession>
<dbReference type="InterPro" id="IPR036390">
    <property type="entry name" value="WH_DNA-bd_sf"/>
</dbReference>
<dbReference type="EMBL" id="JAVDBT010000008">
    <property type="protein sequence ID" value="MDQ2066623.1"/>
    <property type="molecule type" value="Genomic_DNA"/>
</dbReference>
<keyword evidence="7" id="KW-1185">Reference proteome</keyword>
<protein>
    <submittedName>
        <fullName evidence="6">Metalloregulator ArsR/SmtB family transcription factor</fullName>
    </submittedName>
</protein>
<dbReference type="SMART" id="SM00418">
    <property type="entry name" value="HTH_ARSR"/>
    <property type="match status" value="1"/>
</dbReference>
<reference evidence="6 7" key="1">
    <citation type="submission" date="2023-08" db="EMBL/GenBank/DDBJ databases">
        <title>Characterization of two Paracoccaceae strains isolated from Phycosphere and proposal of Xinfangfangia lacusdiani sp. nov.</title>
        <authorList>
            <person name="Deng Y."/>
            <person name="Zhang Y.Q."/>
        </authorList>
    </citation>
    <scope>NUCLEOTIDE SEQUENCE [LARGE SCALE GENOMIC DNA]</scope>
    <source>
        <strain evidence="6 7">CPCC 101601</strain>
    </source>
</reference>
<dbReference type="NCBIfam" id="NF033788">
    <property type="entry name" value="HTH_metalloreg"/>
    <property type="match status" value="1"/>
</dbReference>
<feature type="domain" description="HTH arsR-type" evidence="5">
    <location>
        <begin position="1"/>
        <end position="95"/>
    </location>
</feature>
<dbReference type="Gene3D" id="1.10.10.10">
    <property type="entry name" value="Winged helix-like DNA-binding domain superfamily/Winged helix DNA-binding domain"/>
    <property type="match status" value="1"/>
</dbReference>
<dbReference type="Pfam" id="PF12840">
    <property type="entry name" value="HTH_20"/>
    <property type="match status" value="1"/>
</dbReference>
<dbReference type="CDD" id="cd00090">
    <property type="entry name" value="HTH_ARSR"/>
    <property type="match status" value="1"/>
</dbReference>
<feature type="region of interest" description="Disordered" evidence="4">
    <location>
        <begin position="103"/>
        <end position="130"/>
    </location>
</feature>
<evidence type="ECO:0000313" key="7">
    <source>
        <dbReference type="Proteomes" id="UP001239680"/>
    </source>
</evidence>
<dbReference type="PRINTS" id="PR00778">
    <property type="entry name" value="HTHARSR"/>
</dbReference>
<evidence type="ECO:0000259" key="5">
    <source>
        <dbReference type="PROSITE" id="PS50987"/>
    </source>
</evidence>
<dbReference type="SUPFAM" id="SSF46785">
    <property type="entry name" value="Winged helix' DNA-binding domain"/>
    <property type="match status" value="1"/>
</dbReference>
<proteinExistence type="predicted"/>
<dbReference type="InterPro" id="IPR036388">
    <property type="entry name" value="WH-like_DNA-bd_sf"/>
</dbReference>
<feature type="compositionally biased region" description="Basic and acidic residues" evidence="4">
    <location>
        <begin position="111"/>
        <end position="130"/>
    </location>
</feature>
<dbReference type="InterPro" id="IPR051011">
    <property type="entry name" value="Metal_resp_trans_reg"/>
</dbReference>
<dbReference type="RefSeq" id="WP_306680331.1">
    <property type="nucleotide sequence ID" value="NZ_JAVDBT010000008.1"/>
</dbReference>
<dbReference type="InterPro" id="IPR011991">
    <property type="entry name" value="ArsR-like_HTH"/>
</dbReference>